<evidence type="ECO:0000313" key="2">
    <source>
        <dbReference type="EMBL" id="SMC13171.1"/>
    </source>
</evidence>
<dbReference type="PROSITE" id="PS50943">
    <property type="entry name" value="HTH_CROC1"/>
    <property type="match status" value="1"/>
</dbReference>
<dbReference type="RefSeq" id="WP_139836436.1">
    <property type="nucleotide sequence ID" value="NZ_FWXB01000012.1"/>
</dbReference>
<dbReference type="InterPro" id="IPR001387">
    <property type="entry name" value="Cro/C1-type_HTH"/>
</dbReference>
<keyword evidence="3" id="KW-1185">Reference proteome</keyword>
<evidence type="ECO:0000259" key="1">
    <source>
        <dbReference type="PROSITE" id="PS50943"/>
    </source>
</evidence>
<gene>
    <name evidence="2" type="ORF">ROA7745_03008</name>
</gene>
<evidence type="ECO:0000313" key="3">
    <source>
        <dbReference type="Proteomes" id="UP000193224"/>
    </source>
</evidence>
<dbReference type="Proteomes" id="UP000193224">
    <property type="component" value="Unassembled WGS sequence"/>
</dbReference>
<dbReference type="CDD" id="cd00093">
    <property type="entry name" value="HTH_XRE"/>
    <property type="match status" value="1"/>
</dbReference>
<organism evidence="2 3">
    <name type="scientific">Roseovarius aestuarii</name>
    <dbReference type="NCBI Taxonomy" id="475083"/>
    <lineage>
        <taxon>Bacteria</taxon>
        <taxon>Pseudomonadati</taxon>
        <taxon>Pseudomonadota</taxon>
        <taxon>Alphaproteobacteria</taxon>
        <taxon>Rhodobacterales</taxon>
        <taxon>Roseobacteraceae</taxon>
        <taxon>Roseovarius</taxon>
    </lineage>
</organism>
<protein>
    <recommendedName>
        <fullName evidence="1">HTH cro/C1-type domain-containing protein</fullName>
    </recommendedName>
</protein>
<accession>A0A1X7BU14</accession>
<dbReference type="InterPro" id="IPR010982">
    <property type="entry name" value="Lambda_DNA-bd_dom_sf"/>
</dbReference>
<dbReference type="Pfam" id="PF13560">
    <property type="entry name" value="HTH_31"/>
    <property type="match status" value="1"/>
</dbReference>
<name>A0A1X7BU14_9RHOB</name>
<dbReference type="AlphaFoldDB" id="A0A1X7BU14"/>
<dbReference type="GO" id="GO:0003677">
    <property type="term" value="F:DNA binding"/>
    <property type="evidence" value="ECO:0007669"/>
    <property type="project" value="InterPro"/>
</dbReference>
<proteinExistence type="predicted"/>
<reference evidence="2 3" key="1">
    <citation type="submission" date="2017-03" db="EMBL/GenBank/DDBJ databases">
        <authorList>
            <person name="Afonso C.L."/>
            <person name="Miller P.J."/>
            <person name="Scott M.A."/>
            <person name="Spackman E."/>
            <person name="Goraichik I."/>
            <person name="Dimitrov K.M."/>
            <person name="Suarez D.L."/>
            <person name="Swayne D.E."/>
        </authorList>
    </citation>
    <scope>NUCLEOTIDE SEQUENCE [LARGE SCALE GENOMIC DNA]</scope>
    <source>
        <strain evidence="2 3">CECT 7745</strain>
    </source>
</reference>
<dbReference type="Gene3D" id="1.10.260.40">
    <property type="entry name" value="lambda repressor-like DNA-binding domains"/>
    <property type="match status" value="1"/>
</dbReference>
<feature type="domain" description="HTH cro/C1-type" evidence="1">
    <location>
        <begin position="40"/>
        <end position="80"/>
    </location>
</feature>
<sequence length="274" mass="30864">MKHVNQSSVGNPSLDPAELRGIFGDNLRKLCGAYSSVAGLCRELGVNRTQFNRYLAGESFPRPDVLHQICNFFGVDARILLEPVDTIGPAAHDVLNHPVLAGFFGREPVTVDERLFPSGFYKFVRRAFIGTKDYMCGLVFVSRDDGYTFLRGYEPRQAIRKQGLSTNPKEREFRGIVMRQEEGVMAIVTHRNALAASFNFLTPETSFQSNLWEGYATRTVREKVTGRRATRMVYEHLGNDRTAIMRTARNAGLITLDDVAPFQARLLQPDQPFV</sequence>
<dbReference type="OrthoDB" id="8902678at2"/>
<dbReference type="SUPFAM" id="SSF47413">
    <property type="entry name" value="lambda repressor-like DNA-binding domains"/>
    <property type="match status" value="1"/>
</dbReference>
<dbReference type="EMBL" id="FWXB01000012">
    <property type="protein sequence ID" value="SMC13171.1"/>
    <property type="molecule type" value="Genomic_DNA"/>
</dbReference>